<feature type="non-terminal residue" evidence="2">
    <location>
        <position position="123"/>
    </location>
</feature>
<gene>
    <name evidence="2" type="ORF">POCULU_LOCUS8579</name>
</gene>
<comment type="caution">
    <text evidence="2">The sequence shown here is derived from an EMBL/GenBank/DDBJ whole genome shotgun (WGS) entry which is preliminary data.</text>
</comment>
<feature type="region of interest" description="Disordered" evidence="1">
    <location>
        <begin position="1"/>
        <end position="40"/>
    </location>
</feature>
<name>A0A9N9GTI7_9GLOM</name>
<evidence type="ECO:0000313" key="3">
    <source>
        <dbReference type="Proteomes" id="UP000789572"/>
    </source>
</evidence>
<protein>
    <submittedName>
        <fullName evidence="2">11221_t:CDS:1</fullName>
    </submittedName>
</protein>
<proteinExistence type="predicted"/>
<keyword evidence="3" id="KW-1185">Reference proteome</keyword>
<accession>A0A9N9GTI7</accession>
<dbReference type="AlphaFoldDB" id="A0A9N9GTI7"/>
<evidence type="ECO:0000256" key="1">
    <source>
        <dbReference type="SAM" id="MobiDB-lite"/>
    </source>
</evidence>
<reference evidence="2" key="1">
    <citation type="submission" date="2021-06" db="EMBL/GenBank/DDBJ databases">
        <authorList>
            <person name="Kallberg Y."/>
            <person name="Tangrot J."/>
            <person name="Rosling A."/>
        </authorList>
    </citation>
    <scope>NUCLEOTIDE SEQUENCE</scope>
    <source>
        <strain evidence="2">IA702</strain>
    </source>
</reference>
<dbReference type="EMBL" id="CAJVPJ010002560">
    <property type="protein sequence ID" value="CAG8624398.1"/>
    <property type="molecule type" value="Genomic_DNA"/>
</dbReference>
<dbReference type="Proteomes" id="UP000789572">
    <property type="component" value="Unassembled WGS sequence"/>
</dbReference>
<organism evidence="2 3">
    <name type="scientific">Paraglomus occultum</name>
    <dbReference type="NCBI Taxonomy" id="144539"/>
    <lineage>
        <taxon>Eukaryota</taxon>
        <taxon>Fungi</taxon>
        <taxon>Fungi incertae sedis</taxon>
        <taxon>Mucoromycota</taxon>
        <taxon>Glomeromycotina</taxon>
        <taxon>Glomeromycetes</taxon>
        <taxon>Paraglomerales</taxon>
        <taxon>Paraglomeraceae</taxon>
        <taxon>Paraglomus</taxon>
    </lineage>
</organism>
<sequence length="123" mass="13753">MTFENGSGSIKRAHRYGRSGLGRAVSAGRQKAITKNHRKNTHHAYIVPLSIRKFDTRPSYEVKEYEDESQFHAPDQMNKNILQSRITQHSLLDDTPDPKSMCPCAASLINAKDQVESIGKSVG</sequence>
<evidence type="ECO:0000313" key="2">
    <source>
        <dbReference type="EMBL" id="CAG8624398.1"/>
    </source>
</evidence>